<reference evidence="2" key="1">
    <citation type="journal article" date="2015" name="Nat. Genet.">
        <title>The genome and transcriptome of the zoonotic hookworm Ancylostoma ceylanicum identify infection-specific gene families.</title>
        <authorList>
            <person name="Schwarz E.M."/>
            <person name="Hu Y."/>
            <person name="Antoshechkin I."/>
            <person name="Miller M.M."/>
            <person name="Sternberg P.W."/>
            <person name="Aroian R.V."/>
        </authorList>
    </citation>
    <scope>NUCLEOTIDE SEQUENCE</scope>
    <source>
        <strain evidence="2">HY135</strain>
    </source>
</reference>
<proteinExistence type="predicted"/>
<evidence type="ECO:0000313" key="2">
    <source>
        <dbReference type="Proteomes" id="UP000024635"/>
    </source>
</evidence>
<gene>
    <name evidence="1" type="primary">Acey_s0433.g1382</name>
    <name evidence="1" type="ORF">Y032_0433g1382</name>
</gene>
<dbReference type="EMBL" id="JARK01000033">
    <property type="protein sequence ID" value="EYC45284.1"/>
    <property type="molecule type" value="Genomic_DNA"/>
</dbReference>
<evidence type="ECO:0000313" key="1">
    <source>
        <dbReference type="EMBL" id="EYC45284.1"/>
    </source>
</evidence>
<keyword evidence="2" id="KW-1185">Reference proteome</keyword>
<accession>A0A016WZM4</accession>
<comment type="caution">
    <text evidence="1">The sequence shown here is derived from an EMBL/GenBank/DDBJ whole genome shotgun (WGS) entry which is preliminary data.</text>
</comment>
<organism evidence="1 2">
    <name type="scientific">Ancylostoma ceylanicum</name>
    <dbReference type="NCBI Taxonomy" id="53326"/>
    <lineage>
        <taxon>Eukaryota</taxon>
        <taxon>Metazoa</taxon>
        <taxon>Ecdysozoa</taxon>
        <taxon>Nematoda</taxon>
        <taxon>Chromadorea</taxon>
        <taxon>Rhabditida</taxon>
        <taxon>Rhabditina</taxon>
        <taxon>Rhabditomorpha</taxon>
        <taxon>Strongyloidea</taxon>
        <taxon>Ancylostomatidae</taxon>
        <taxon>Ancylostomatinae</taxon>
        <taxon>Ancylostoma</taxon>
    </lineage>
</organism>
<sequence>MGGHIHSPKEDIKEVDRMQFKRQQLSTACEEKPLLLEGRRRKWCPPQRECHREVAVQSHKLGRPKQCGFSWRRNRGAAPSLIALIAEERDYINHLL</sequence>
<protein>
    <submittedName>
        <fullName evidence="1">Uncharacterized protein</fullName>
    </submittedName>
</protein>
<dbReference type="AlphaFoldDB" id="A0A016WZM4"/>
<dbReference type="Proteomes" id="UP000024635">
    <property type="component" value="Unassembled WGS sequence"/>
</dbReference>
<name>A0A016WZM4_9BILA</name>